<dbReference type="SMART" id="SM00345">
    <property type="entry name" value="HTH_GNTR"/>
    <property type="match status" value="1"/>
</dbReference>
<dbReference type="SUPFAM" id="SSF64288">
    <property type="entry name" value="Chorismate lyase-like"/>
    <property type="match status" value="1"/>
</dbReference>
<keyword evidence="2" id="KW-0238">DNA-binding</keyword>
<proteinExistence type="predicted"/>
<protein>
    <submittedName>
        <fullName evidence="5">GntR family transcriptional regulator</fullName>
    </submittedName>
</protein>
<dbReference type="GO" id="GO:0003700">
    <property type="term" value="F:DNA-binding transcription factor activity"/>
    <property type="evidence" value="ECO:0007669"/>
    <property type="project" value="InterPro"/>
</dbReference>
<dbReference type="RefSeq" id="WP_176294151.1">
    <property type="nucleotide sequence ID" value="NZ_CP051177.1"/>
</dbReference>
<dbReference type="Gene3D" id="3.40.1410.10">
    <property type="entry name" value="Chorismate lyase-like"/>
    <property type="match status" value="1"/>
</dbReference>
<reference evidence="6" key="2">
    <citation type="submission" date="2020-06" db="EMBL/GenBank/DDBJ databases">
        <title>Isolation of Planomicrobium glaciei.</title>
        <authorList>
            <person name="Malisova L."/>
            <person name="Safrankova R."/>
            <person name="Jakubu V."/>
            <person name="Spanelova P."/>
        </authorList>
    </citation>
    <scope>NUCLEOTIDE SEQUENCE [LARGE SCALE GENOMIC DNA]</scope>
    <source>
        <strain evidence="6">NRL-ATB46093</strain>
    </source>
</reference>
<accession>A0A7H8Q9V3</accession>
<evidence type="ECO:0000256" key="3">
    <source>
        <dbReference type="ARBA" id="ARBA00023163"/>
    </source>
</evidence>
<dbReference type="InterPro" id="IPR000524">
    <property type="entry name" value="Tscrpt_reg_HTH_GntR"/>
</dbReference>
<keyword evidence="1" id="KW-0805">Transcription regulation</keyword>
<evidence type="ECO:0000313" key="5">
    <source>
        <dbReference type="EMBL" id="QKX50013.1"/>
    </source>
</evidence>
<evidence type="ECO:0000259" key="4">
    <source>
        <dbReference type="PROSITE" id="PS50949"/>
    </source>
</evidence>
<evidence type="ECO:0000256" key="1">
    <source>
        <dbReference type="ARBA" id="ARBA00023015"/>
    </source>
</evidence>
<dbReference type="PROSITE" id="PS50949">
    <property type="entry name" value="HTH_GNTR"/>
    <property type="match status" value="1"/>
</dbReference>
<dbReference type="GO" id="GO:0003677">
    <property type="term" value="F:DNA binding"/>
    <property type="evidence" value="ECO:0007669"/>
    <property type="project" value="UniProtKB-KW"/>
</dbReference>
<dbReference type="FunFam" id="1.10.10.10:FF:000079">
    <property type="entry name" value="GntR family transcriptional regulator"/>
    <property type="match status" value="1"/>
</dbReference>
<keyword evidence="3" id="KW-0804">Transcription</keyword>
<dbReference type="AlphaFoldDB" id="A0A7H8Q9V3"/>
<dbReference type="GO" id="GO:0045892">
    <property type="term" value="P:negative regulation of DNA-templated transcription"/>
    <property type="evidence" value="ECO:0007669"/>
    <property type="project" value="TreeGrafter"/>
</dbReference>
<name>A0A7H8Q9V3_9BACL</name>
<feature type="domain" description="HTH gntR-type" evidence="4">
    <location>
        <begin position="12"/>
        <end position="80"/>
    </location>
</feature>
<dbReference type="Gene3D" id="1.10.10.10">
    <property type="entry name" value="Winged helix-like DNA-binding domain superfamily/Winged helix DNA-binding domain"/>
    <property type="match status" value="1"/>
</dbReference>
<sequence length="246" mass="28279">MNRDSINLDSPILLYEQIKAGIKELIKTNNLKAGDKIPNESELCERFDVSRITIRRAIKELGEEGIIEVIRGKGTFVRASKKDLHLLNLKGFTEGLSTEENNIEKEILQKQIISSDTELSKVFSPEQTEFVELVRLVKDAEGPFSVDYAYLPLDVYPGIYELLDDSVSTFKLIREKFKVPFTKVKKEIEYVHPTTELCERLGINKTSTVILVKKIIFGPNEMPVHYSKYYMVGDRVKFYIEADYTE</sequence>
<keyword evidence="6" id="KW-1185">Reference proteome</keyword>
<dbReference type="InterPro" id="IPR028978">
    <property type="entry name" value="Chorismate_lyase_/UTRA_dom_sf"/>
</dbReference>
<dbReference type="Proteomes" id="UP000509222">
    <property type="component" value="Chromosome"/>
</dbReference>
<evidence type="ECO:0000256" key="2">
    <source>
        <dbReference type="ARBA" id="ARBA00023125"/>
    </source>
</evidence>
<organism evidence="5 6">
    <name type="scientific">Planococcus glaciei</name>
    <dbReference type="NCBI Taxonomy" id="459472"/>
    <lineage>
        <taxon>Bacteria</taxon>
        <taxon>Bacillati</taxon>
        <taxon>Bacillota</taxon>
        <taxon>Bacilli</taxon>
        <taxon>Bacillales</taxon>
        <taxon>Caryophanaceae</taxon>
        <taxon>Planococcus</taxon>
    </lineage>
</organism>
<dbReference type="Pfam" id="PF07702">
    <property type="entry name" value="UTRA"/>
    <property type="match status" value="1"/>
</dbReference>
<dbReference type="InterPro" id="IPR036390">
    <property type="entry name" value="WH_DNA-bd_sf"/>
</dbReference>
<dbReference type="EMBL" id="CP051177">
    <property type="protein sequence ID" value="QKX50013.1"/>
    <property type="molecule type" value="Genomic_DNA"/>
</dbReference>
<dbReference type="InterPro" id="IPR011663">
    <property type="entry name" value="UTRA"/>
</dbReference>
<dbReference type="InterPro" id="IPR036388">
    <property type="entry name" value="WH-like_DNA-bd_sf"/>
</dbReference>
<dbReference type="CDD" id="cd07377">
    <property type="entry name" value="WHTH_GntR"/>
    <property type="match status" value="1"/>
</dbReference>
<evidence type="ECO:0000313" key="6">
    <source>
        <dbReference type="Proteomes" id="UP000509222"/>
    </source>
</evidence>
<dbReference type="PANTHER" id="PTHR44846">
    <property type="entry name" value="MANNOSYL-D-GLYCERATE TRANSPORT/METABOLISM SYSTEM REPRESSOR MNGR-RELATED"/>
    <property type="match status" value="1"/>
</dbReference>
<dbReference type="PANTHER" id="PTHR44846:SF1">
    <property type="entry name" value="MANNOSYL-D-GLYCERATE TRANSPORT_METABOLISM SYSTEM REPRESSOR MNGR-RELATED"/>
    <property type="match status" value="1"/>
</dbReference>
<dbReference type="SUPFAM" id="SSF46785">
    <property type="entry name" value="Winged helix' DNA-binding domain"/>
    <property type="match status" value="1"/>
</dbReference>
<dbReference type="PRINTS" id="PR00035">
    <property type="entry name" value="HTHGNTR"/>
</dbReference>
<gene>
    <name evidence="5" type="ORF">HF394_05085</name>
</gene>
<reference evidence="5 6" key="1">
    <citation type="submission" date="2020-04" db="EMBL/GenBank/DDBJ databases">
        <authorList>
            <person name="Pajer P."/>
            <person name="Broz P."/>
        </authorList>
    </citation>
    <scope>NUCLEOTIDE SEQUENCE [LARGE SCALE GENOMIC DNA]</scope>
    <source>
        <strain evidence="6">NRL-ATB46093</strain>
    </source>
</reference>
<dbReference type="InterPro" id="IPR050679">
    <property type="entry name" value="Bact_HTH_transcr_reg"/>
</dbReference>
<dbReference type="Pfam" id="PF00392">
    <property type="entry name" value="GntR"/>
    <property type="match status" value="1"/>
</dbReference>
<dbReference type="SMART" id="SM00866">
    <property type="entry name" value="UTRA"/>
    <property type="match status" value="1"/>
</dbReference>